<evidence type="ECO:0000256" key="7">
    <source>
        <dbReference type="ARBA" id="ARBA00023180"/>
    </source>
</evidence>
<evidence type="ECO:0000259" key="10">
    <source>
        <dbReference type="Pfam" id="PF20248"/>
    </source>
</evidence>
<dbReference type="InterPro" id="IPR046538">
    <property type="entry name" value="DUF6603"/>
</dbReference>
<feature type="compositionally biased region" description="Polar residues" evidence="8">
    <location>
        <begin position="429"/>
        <end position="440"/>
    </location>
</feature>
<dbReference type="AlphaFoldDB" id="A0A8H6Q3N8"/>
<dbReference type="SUPFAM" id="SSF48537">
    <property type="entry name" value="Phospholipase C/P1 nuclease"/>
    <property type="match status" value="1"/>
</dbReference>
<dbReference type="GO" id="GO:0006308">
    <property type="term" value="P:DNA catabolic process"/>
    <property type="evidence" value="ECO:0007669"/>
    <property type="project" value="InterPro"/>
</dbReference>
<evidence type="ECO:0000256" key="4">
    <source>
        <dbReference type="ARBA" id="ARBA00022759"/>
    </source>
</evidence>
<evidence type="ECO:0000256" key="3">
    <source>
        <dbReference type="ARBA" id="ARBA00022723"/>
    </source>
</evidence>
<comment type="similarity">
    <text evidence="1">Belongs to the nuclease type I family.</text>
</comment>
<gene>
    <name evidence="11" type="ORF">CNMCM5623_000171</name>
</gene>
<dbReference type="EMBL" id="JACBAE010001301">
    <property type="protein sequence ID" value="KAF7166576.1"/>
    <property type="molecule type" value="Genomic_DNA"/>
</dbReference>
<accession>A0A8H6Q3N8</accession>
<dbReference type="InterPro" id="IPR008947">
    <property type="entry name" value="PLipase_C/P1_nuclease_dom_sf"/>
</dbReference>
<evidence type="ECO:0000256" key="8">
    <source>
        <dbReference type="SAM" id="MobiDB-lite"/>
    </source>
</evidence>
<name>A0A8H6Q3N8_9EURO</name>
<dbReference type="GO" id="GO:0004519">
    <property type="term" value="F:endonuclease activity"/>
    <property type="evidence" value="ECO:0007669"/>
    <property type="project" value="UniProtKB-KW"/>
</dbReference>
<feature type="chain" id="PRO_5034242967" description="DUF6603 domain-containing protein" evidence="9">
    <location>
        <begin position="20"/>
        <end position="583"/>
    </location>
</feature>
<feature type="domain" description="DUF6603" evidence="10">
    <location>
        <begin position="443"/>
        <end position="581"/>
    </location>
</feature>
<protein>
    <recommendedName>
        <fullName evidence="10">DUF6603 domain-containing protein</fullName>
    </recommendedName>
</protein>
<proteinExistence type="inferred from homology"/>
<keyword evidence="3" id="KW-0479">Metal-binding</keyword>
<reference evidence="11" key="1">
    <citation type="submission" date="2020-06" db="EMBL/GenBank/DDBJ databases">
        <title>Draft genome sequences of strains closely related to Aspergillus parafelis and Aspergillus hiratsukae.</title>
        <authorList>
            <person name="Dos Santos R.A.C."/>
            <person name="Rivero-Menendez O."/>
            <person name="Steenwyk J.L."/>
            <person name="Mead M.E."/>
            <person name="Goldman G.H."/>
            <person name="Alastruey-Izquierdo A."/>
            <person name="Rokas A."/>
        </authorList>
    </citation>
    <scope>NUCLEOTIDE SEQUENCE</scope>
    <source>
        <strain evidence="11">CNM-CM5623</strain>
    </source>
</reference>
<sequence>MNPLLPFLIFIYSLQPAACWGDLGHRTVAYLAQKYFSNEATQLVDDLMPSEDGQDISDAAVWADKIKFHMPATKPWHFLDAEDHPPGTCQVSFTSDCGGSGCIVSAIQNMTNQLSDHSLAKDEQADALKFLIHFLGDIHQPLHVEALERGGNGIHACFDHRCSKENLHGIWDTDIPHKMNGIKHNQKHNEEKEPAERWAASLFRANRFRPYYAECSDIQNPLECAMLWAKETNRLNCDYVLKNGVHWIEENDLAGEYYDGAAPILFNQADFPIGTPDNPTSYMLDLRVEKTGKGSTEGYGRQTESAKGRGKALCGRFTVDFGSPMVGTMTVPVGEIDYVWVHDESVEKPGLTYKEVSLLNQEVLNGPNEALRFEPHSKDRPRDDDVLLKAGPHFIVVSKGSVILDYCFGRPEPRSSDLRALAVKDTKQGDQGPSGPTTKSPVKYTIGPLPISNFGLKFHDNVLSVVLDATLVTGPVSFEPLDLTVGLDVSSVNLHQVSSLVPSVNLSVMGIQVDTPPVIVTGLLYHQQSDAGDEWIGGLSVEVEPYSIMATGGFGTFHDQISGGTFHTLFVYGQWTGPLLDID</sequence>
<keyword evidence="5" id="KW-0378">Hydrolase</keyword>
<dbReference type="Proteomes" id="UP000654922">
    <property type="component" value="Unassembled WGS sequence"/>
</dbReference>
<dbReference type="CDD" id="cd11010">
    <property type="entry name" value="S1-P1_nuclease"/>
    <property type="match status" value="1"/>
</dbReference>
<dbReference type="PANTHER" id="PTHR33146:SF26">
    <property type="entry name" value="ENDONUCLEASE 4"/>
    <property type="match status" value="1"/>
</dbReference>
<evidence type="ECO:0000313" key="11">
    <source>
        <dbReference type="EMBL" id="KAF7166576.1"/>
    </source>
</evidence>
<dbReference type="Gene3D" id="1.10.575.10">
    <property type="entry name" value="P1 Nuclease"/>
    <property type="match status" value="1"/>
</dbReference>
<dbReference type="Pfam" id="PF20248">
    <property type="entry name" value="DUF6603"/>
    <property type="match status" value="1"/>
</dbReference>
<evidence type="ECO:0000256" key="9">
    <source>
        <dbReference type="SAM" id="SignalP"/>
    </source>
</evidence>
<dbReference type="PANTHER" id="PTHR33146">
    <property type="entry name" value="ENDONUCLEASE 4"/>
    <property type="match status" value="1"/>
</dbReference>
<keyword evidence="6" id="KW-1015">Disulfide bond</keyword>
<evidence type="ECO:0000256" key="1">
    <source>
        <dbReference type="ARBA" id="ARBA00009547"/>
    </source>
</evidence>
<dbReference type="GO" id="GO:0016788">
    <property type="term" value="F:hydrolase activity, acting on ester bonds"/>
    <property type="evidence" value="ECO:0007669"/>
    <property type="project" value="InterPro"/>
</dbReference>
<feature type="region of interest" description="Disordered" evidence="8">
    <location>
        <begin position="424"/>
        <end position="443"/>
    </location>
</feature>
<keyword evidence="9" id="KW-0732">Signal</keyword>
<dbReference type="GO" id="GO:0046872">
    <property type="term" value="F:metal ion binding"/>
    <property type="evidence" value="ECO:0007669"/>
    <property type="project" value="UniProtKB-KW"/>
</dbReference>
<evidence type="ECO:0000256" key="6">
    <source>
        <dbReference type="ARBA" id="ARBA00023157"/>
    </source>
</evidence>
<dbReference type="InterPro" id="IPR003154">
    <property type="entry name" value="S1/P1nuclease"/>
</dbReference>
<evidence type="ECO:0000256" key="2">
    <source>
        <dbReference type="ARBA" id="ARBA00022722"/>
    </source>
</evidence>
<feature type="signal peptide" evidence="9">
    <location>
        <begin position="1"/>
        <end position="19"/>
    </location>
</feature>
<dbReference type="Pfam" id="PF02265">
    <property type="entry name" value="S1-P1_nuclease"/>
    <property type="match status" value="1"/>
</dbReference>
<keyword evidence="2" id="KW-0540">Nuclease</keyword>
<evidence type="ECO:0000313" key="12">
    <source>
        <dbReference type="Proteomes" id="UP000654922"/>
    </source>
</evidence>
<keyword evidence="7" id="KW-0325">Glycoprotein</keyword>
<comment type="caution">
    <text evidence="11">The sequence shown here is derived from an EMBL/GenBank/DDBJ whole genome shotgun (WGS) entry which is preliminary data.</text>
</comment>
<organism evidence="11 12">
    <name type="scientific">Aspergillus felis</name>
    <dbReference type="NCBI Taxonomy" id="1287682"/>
    <lineage>
        <taxon>Eukaryota</taxon>
        <taxon>Fungi</taxon>
        <taxon>Dikarya</taxon>
        <taxon>Ascomycota</taxon>
        <taxon>Pezizomycotina</taxon>
        <taxon>Eurotiomycetes</taxon>
        <taxon>Eurotiomycetidae</taxon>
        <taxon>Eurotiales</taxon>
        <taxon>Aspergillaceae</taxon>
        <taxon>Aspergillus</taxon>
        <taxon>Aspergillus subgen. Fumigati</taxon>
    </lineage>
</organism>
<evidence type="ECO:0000256" key="5">
    <source>
        <dbReference type="ARBA" id="ARBA00022801"/>
    </source>
</evidence>
<dbReference type="OrthoDB" id="441446at2759"/>
<dbReference type="GO" id="GO:0003676">
    <property type="term" value="F:nucleic acid binding"/>
    <property type="evidence" value="ECO:0007669"/>
    <property type="project" value="InterPro"/>
</dbReference>
<keyword evidence="4" id="KW-0255">Endonuclease</keyword>